<evidence type="ECO:0000256" key="6">
    <source>
        <dbReference type="ARBA" id="ARBA00022692"/>
    </source>
</evidence>
<evidence type="ECO:0000256" key="7">
    <source>
        <dbReference type="ARBA" id="ARBA00022792"/>
    </source>
</evidence>
<evidence type="ECO:0000256" key="1">
    <source>
        <dbReference type="ARBA" id="ARBA00004298"/>
    </source>
</evidence>
<evidence type="ECO:0000256" key="10">
    <source>
        <dbReference type="ARBA" id="ARBA00023128"/>
    </source>
</evidence>
<dbReference type="PANTHER" id="PTHR12966:SF0">
    <property type="entry name" value="NADH DEHYDROGENASE [UBIQUINONE] 1 ALPHA SUBCOMPLEX SUBUNIT 13"/>
    <property type="match status" value="1"/>
</dbReference>
<reference evidence="15 16" key="1">
    <citation type="submission" date="2022-12" db="EMBL/GenBank/DDBJ databases">
        <title>Chromosome-level genome of Tegillarca granosa.</title>
        <authorList>
            <person name="Kim J."/>
        </authorList>
    </citation>
    <scope>NUCLEOTIDE SEQUENCE [LARGE SCALE GENOMIC DNA]</scope>
    <source>
        <strain evidence="15">Teg-2019</strain>
        <tissue evidence="15">Adductor muscle</tissue>
    </source>
</reference>
<dbReference type="PANTHER" id="PTHR12966">
    <property type="entry name" value="NADH DEHYDROGENASE UBIQUINONE 1 ALPHA SUBCOMPLEX SUBUNIT 13"/>
    <property type="match status" value="1"/>
</dbReference>
<evidence type="ECO:0000313" key="15">
    <source>
        <dbReference type="EMBL" id="KAJ8304075.1"/>
    </source>
</evidence>
<evidence type="ECO:0000256" key="3">
    <source>
        <dbReference type="ARBA" id="ARBA00018192"/>
    </source>
</evidence>
<keyword evidence="5 14" id="KW-0679">Respiratory chain</keyword>
<keyword evidence="10 14" id="KW-0496">Mitochondrion</keyword>
<dbReference type="Pfam" id="PF06212">
    <property type="entry name" value="GRIM-19"/>
    <property type="match status" value="1"/>
</dbReference>
<keyword evidence="16" id="KW-1185">Reference proteome</keyword>
<keyword evidence="9" id="KW-1133">Transmembrane helix</keyword>
<name>A0ABQ9EKM0_TEGGR</name>
<evidence type="ECO:0000256" key="4">
    <source>
        <dbReference type="ARBA" id="ARBA00022448"/>
    </source>
</evidence>
<comment type="function">
    <text evidence="14">Complex I functions in the transfer of electrons from NADH to the respiratory chain. Accessory subunit of the mitochondrial membrane respiratory chain NADH dehydrogenase (Complex I), that is believed not to be involved in catalysis.</text>
</comment>
<evidence type="ECO:0000256" key="13">
    <source>
        <dbReference type="ARBA" id="ARBA00046797"/>
    </source>
</evidence>
<comment type="subcellular location">
    <subcellularLocation>
        <location evidence="1 14">Mitochondrion inner membrane</location>
        <topology evidence="1 14">Single-pass membrane protein</topology>
        <orientation evidence="1 14">Matrix side</orientation>
    </subcellularLocation>
</comment>
<evidence type="ECO:0000256" key="8">
    <source>
        <dbReference type="ARBA" id="ARBA00022982"/>
    </source>
</evidence>
<comment type="function">
    <text evidence="12">Accessory subunit of the mitochondrial membrane respiratory chain NADH dehydrogenase (Complex I), that is believed not to be involved in catalysis. Complex I functions in the transfer of electrons from NADH to the respiratory chain. The immediate electron acceptor for the enzyme is believed to be ubiquinone. Involved in the interferon/all-trans-retinoic acid (IFN/RA) induced cell death. This apoptotic activity is inhibited by interaction with viral IRF1. Prevents the transactivation of STAT3 target genes. May play a role in CARD15-mediated innate mucosal responses and serve to regulate intestinal epithelial cell responses to microbes.</text>
</comment>
<accession>A0ABQ9EKM0</accession>
<evidence type="ECO:0000256" key="11">
    <source>
        <dbReference type="ARBA" id="ARBA00023136"/>
    </source>
</evidence>
<comment type="caution">
    <text evidence="15">The sequence shown here is derived from an EMBL/GenBank/DDBJ whole genome shotgun (WGS) entry which is preliminary data.</text>
</comment>
<dbReference type="EMBL" id="JARBDR010000903">
    <property type="protein sequence ID" value="KAJ8304075.1"/>
    <property type="molecule type" value="Genomic_DNA"/>
</dbReference>
<evidence type="ECO:0000256" key="12">
    <source>
        <dbReference type="ARBA" id="ARBA00045908"/>
    </source>
</evidence>
<dbReference type="Proteomes" id="UP001217089">
    <property type="component" value="Unassembled WGS sequence"/>
</dbReference>
<evidence type="ECO:0000256" key="14">
    <source>
        <dbReference type="RuleBase" id="RU368034"/>
    </source>
</evidence>
<dbReference type="InterPro" id="IPR009346">
    <property type="entry name" value="GRIM-19"/>
</dbReference>
<keyword evidence="8 14" id="KW-0249">Electron transport</keyword>
<organism evidence="15 16">
    <name type="scientific">Tegillarca granosa</name>
    <name type="common">Malaysian cockle</name>
    <name type="synonym">Anadara granosa</name>
    <dbReference type="NCBI Taxonomy" id="220873"/>
    <lineage>
        <taxon>Eukaryota</taxon>
        <taxon>Metazoa</taxon>
        <taxon>Spiralia</taxon>
        <taxon>Lophotrochozoa</taxon>
        <taxon>Mollusca</taxon>
        <taxon>Bivalvia</taxon>
        <taxon>Autobranchia</taxon>
        <taxon>Pteriomorphia</taxon>
        <taxon>Arcoida</taxon>
        <taxon>Arcoidea</taxon>
        <taxon>Arcidae</taxon>
        <taxon>Tegillarca</taxon>
    </lineage>
</organism>
<evidence type="ECO:0000256" key="2">
    <source>
        <dbReference type="ARBA" id="ARBA00007312"/>
    </source>
</evidence>
<gene>
    <name evidence="15" type="ORF">KUTeg_017658</name>
</gene>
<keyword evidence="11" id="KW-0472">Membrane</keyword>
<keyword evidence="7 14" id="KW-0999">Mitochondrion inner membrane</keyword>
<keyword evidence="4 14" id="KW-0813">Transport</keyword>
<proteinExistence type="inferred from homology"/>
<evidence type="ECO:0000256" key="9">
    <source>
        <dbReference type="ARBA" id="ARBA00022989"/>
    </source>
</evidence>
<protein>
    <recommendedName>
        <fullName evidence="3 14">NADH dehydrogenase [ubiquinone] 1 alpha subcomplex subunit 13</fullName>
    </recommendedName>
</protein>
<evidence type="ECO:0000256" key="5">
    <source>
        <dbReference type="ARBA" id="ARBA00022660"/>
    </source>
</evidence>
<sequence>MSRSGFRQDMPPTGGYGDIPYKKALQIPRLKGYTKIAIATGITLAGMYVCTKQIQMNSRLRWEENDARLATWPLVKAEQDRLHLLQVRKNRDAEAELMKNIPDWKVGTYYGKPIYHNAPENHKAYSPDEYYVHSDPKKELRSYYSN</sequence>
<comment type="similarity">
    <text evidence="2 14">Belongs to the complex I NDUFA13 subunit family.</text>
</comment>
<evidence type="ECO:0000313" key="16">
    <source>
        <dbReference type="Proteomes" id="UP001217089"/>
    </source>
</evidence>
<keyword evidence="6" id="KW-0812">Transmembrane</keyword>
<comment type="subunit">
    <text evidence="13">Complex I is composed of 45 different subunits. Interacts with CARD15, but not with CARD4. Interacts with STAT3, but not with STAT1, STAT2 and STAT5A. Interacts with OLFM4.</text>
</comment>